<dbReference type="EMBL" id="JAFNEN010000011">
    <property type="protein sequence ID" value="KAG8200884.1"/>
    <property type="molecule type" value="Genomic_DNA"/>
</dbReference>
<evidence type="ECO:0000313" key="2">
    <source>
        <dbReference type="Proteomes" id="UP000827092"/>
    </source>
</evidence>
<dbReference type="Proteomes" id="UP000827092">
    <property type="component" value="Unassembled WGS sequence"/>
</dbReference>
<gene>
    <name evidence="1" type="ORF">JTE90_020524</name>
</gene>
<sequence>MGVGQKTIVMKKKEDWEKNSGLRKLESFLIKTEKKALESEKKSGLKNWRKWGVAEKGSQIAPRLIDNNMNELEGTFCFAVVDTVASPVLHNRYGEQRK</sequence>
<reference evidence="1 2" key="1">
    <citation type="journal article" date="2022" name="Nat. Ecol. Evol.">
        <title>A masculinizing supergene underlies an exaggerated male reproductive morph in a spider.</title>
        <authorList>
            <person name="Hendrickx F."/>
            <person name="De Corte Z."/>
            <person name="Sonet G."/>
            <person name="Van Belleghem S.M."/>
            <person name="Kostlbacher S."/>
            <person name="Vangestel C."/>
        </authorList>
    </citation>
    <scope>NUCLEOTIDE SEQUENCE [LARGE SCALE GENOMIC DNA]</scope>
    <source>
        <strain evidence="1">W744_W776</strain>
    </source>
</reference>
<name>A0AAV6VWB0_9ARAC</name>
<evidence type="ECO:0000313" key="1">
    <source>
        <dbReference type="EMBL" id="KAG8200884.1"/>
    </source>
</evidence>
<keyword evidence="2" id="KW-1185">Reference proteome</keyword>
<organism evidence="1 2">
    <name type="scientific">Oedothorax gibbosus</name>
    <dbReference type="NCBI Taxonomy" id="931172"/>
    <lineage>
        <taxon>Eukaryota</taxon>
        <taxon>Metazoa</taxon>
        <taxon>Ecdysozoa</taxon>
        <taxon>Arthropoda</taxon>
        <taxon>Chelicerata</taxon>
        <taxon>Arachnida</taxon>
        <taxon>Araneae</taxon>
        <taxon>Araneomorphae</taxon>
        <taxon>Entelegynae</taxon>
        <taxon>Araneoidea</taxon>
        <taxon>Linyphiidae</taxon>
        <taxon>Erigoninae</taxon>
        <taxon>Oedothorax</taxon>
    </lineage>
</organism>
<comment type="caution">
    <text evidence="1">The sequence shown here is derived from an EMBL/GenBank/DDBJ whole genome shotgun (WGS) entry which is preliminary data.</text>
</comment>
<proteinExistence type="predicted"/>
<protein>
    <submittedName>
        <fullName evidence="1">Uncharacterized protein</fullName>
    </submittedName>
</protein>
<accession>A0AAV6VWB0</accession>
<dbReference type="AlphaFoldDB" id="A0AAV6VWB0"/>